<dbReference type="AlphaFoldDB" id="A0A1V9Z4X7"/>
<feature type="transmembrane region" description="Helical" evidence="7">
    <location>
        <begin position="443"/>
        <end position="469"/>
    </location>
</feature>
<evidence type="ECO:0000256" key="4">
    <source>
        <dbReference type="ARBA" id="ARBA00022729"/>
    </source>
</evidence>
<dbReference type="PANTHER" id="PTHR11802">
    <property type="entry name" value="SERINE PROTEASE FAMILY S10 SERINE CARBOXYPEPTIDASE"/>
    <property type="match status" value="1"/>
</dbReference>
<protein>
    <submittedName>
        <fullName evidence="8">Serine protease family S10</fullName>
    </submittedName>
</protein>
<dbReference type="EMBL" id="JNBR01000430">
    <property type="protein sequence ID" value="OQR93063.1"/>
    <property type="molecule type" value="Genomic_DNA"/>
</dbReference>
<name>A0A1V9Z4X7_ACHHY</name>
<gene>
    <name evidence="8" type="ORF">ACHHYP_02938</name>
</gene>
<evidence type="ECO:0000256" key="3">
    <source>
        <dbReference type="ARBA" id="ARBA00022670"/>
    </source>
</evidence>
<keyword evidence="7" id="KW-1133">Transmembrane helix</keyword>
<keyword evidence="2" id="KW-0121">Carboxypeptidase</keyword>
<dbReference type="PROSITE" id="PS00560">
    <property type="entry name" value="CARBOXYPEPT_SER_HIS"/>
    <property type="match status" value="1"/>
</dbReference>
<dbReference type="Proteomes" id="UP000243579">
    <property type="component" value="Unassembled WGS sequence"/>
</dbReference>
<dbReference type="PANTHER" id="PTHR11802:SF3">
    <property type="entry name" value="RETINOID-INDUCIBLE SERINE CARBOXYPEPTIDASE"/>
    <property type="match status" value="1"/>
</dbReference>
<evidence type="ECO:0000313" key="9">
    <source>
        <dbReference type="Proteomes" id="UP000243579"/>
    </source>
</evidence>
<dbReference type="GO" id="GO:0004185">
    <property type="term" value="F:serine-type carboxypeptidase activity"/>
    <property type="evidence" value="ECO:0007669"/>
    <property type="project" value="InterPro"/>
</dbReference>
<accession>A0A1V9Z4X7</accession>
<evidence type="ECO:0000256" key="5">
    <source>
        <dbReference type="ARBA" id="ARBA00022801"/>
    </source>
</evidence>
<sequence>MKSTQYAGFVEVDSKNGGKIFYWLVEAETPNPSELPLTIWLNGGPGCTSMLGLFMECGPFTINEDLTLTPNPHGWQKASNMLFVDQPVGTGLSTLDTKEYPTSGATVAAHFYAFLRGFYQKHPEYVNGSTTRPLYLFGESHAGRWIPQFFSHIEAENDRGATLQIRIAGAGIGNGWVHPATQYDYSGYAHGLGLISLGQKVALETKFAACTAAISSGIYHDPACFANLDTIMDSVRGNVPLNFYDVRAYGSSDAYPPGKDRIGQYLNQPDVRKALHVESSSHPFEYCNYGVYGALGHEDAVSTLHDVDQMLSVGLQVLFFNGQWDMMCNAYNTERVLVQLQWPGQVDFQAAERYTWRTPGLDAPAGFVQSGGNLTFAVVADSGHLVPYDAPAAALDMFTRFVQGRPFADARQAIATPGHWNASASAPLCESDASSLLKGSRAWSMWLAVSLVVGLSSALVASMLTALCLRNGRRRQQTILVEVEEEEDAAVQDNDDDWDDDMVEMEELTKESRQRRTVNPTDS</sequence>
<keyword evidence="3 8" id="KW-0645">Protease</keyword>
<dbReference type="InterPro" id="IPR001563">
    <property type="entry name" value="Peptidase_S10"/>
</dbReference>
<keyword evidence="6" id="KW-0325">Glycoprotein</keyword>
<dbReference type="OrthoDB" id="192887at2759"/>
<keyword evidence="9" id="KW-1185">Reference proteome</keyword>
<dbReference type="PRINTS" id="PR00724">
    <property type="entry name" value="CRBOXYPTASEC"/>
</dbReference>
<dbReference type="SUPFAM" id="SSF53474">
    <property type="entry name" value="alpha/beta-Hydrolases"/>
    <property type="match status" value="1"/>
</dbReference>
<keyword evidence="7" id="KW-0812">Transmembrane</keyword>
<comment type="caution">
    <text evidence="8">The sequence shown here is derived from an EMBL/GenBank/DDBJ whole genome shotgun (WGS) entry which is preliminary data.</text>
</comment>
<dbReference type="InterPro" id="IPR029058">
    <property type="entry name" value="AB_hydrolase_fold"/>
</dbReference>
<evidence type="ECO:0000313" key="8">
    <source>
        <dbReference type="EMBL" id="OQR93063.1"/>
    </source>
</evidence>
<keyword evidence="4" id="KW-0732">Signal</keyword>
<dbReference type="InterPro" id="IPR033124">
    <property type="entry name" value="Ser_caboxypep_his_AS"/>
</dbReference>
<organism evidence="8 9">
    <name type="scientific">Achlya hypogyna</name>
    <name type="common">Oomycete</name>
    <name type="synonym">Protoachlya hypogyna</name>
    <dbReference type="NCBI Taxonomy" id="1202772"/>
    <lineage>
        <taxon>Eukaryota</taxon>
        <taxon>Sar</taxon>
        <taxon>Stramenopiles</taxon>
        <taxon>Oomycota</taxon>
        <taxon>Saprolegniomycetes</taxon>
        <taxon>Saprolegniales</taxon>
        <taxon>Achlyaceae</taxon>
        <taxon>Achlya</taxon>
    </lineage>
</organism>
<reference evidence="8 9" key="1">
    <citation type="journal article" date="2014" name="Genome Biol. Evol.">
        <title>The secreted proteins of Achlya hypogyna and Thraustotheca clavata identify the ancestral oomycete secretome and reveal gene acquisitions by horizontal gene transfer.</title>
        <authorList>
            <person name="Misner I."/>
            <person name="Blouin N."/>
            <person name="Leonard G."/>
            <person name="Richards T.A."/>
            <person name="Lane C.E."/>
        </authorList>
    </citation>
    <scope>NUCLEOTIDE SEQUENCE [LARGE SCALE GENOMIC DNA]</scope>
    <source>
        <strain evidence="8 9">ATCC 48635</strain>
    </source>
</reference>
<proteinExistence type="inferred from homology"/>
<keyword evidence="5" id="KW-0378">Hydrolase</keyword>
<keyword evidence="7" id="KW-0472">Membrane</keyword>
<evidence type="ECO:0000256" key="2">
    <source>
        <dbReference type="ARBA" id="ARBA00022645"/>
    </source>
</evidence>
<dbReference type="GO" id="GO:0006508">
    <property type="term" value="P:proteolysis"/>
    <property type="evidence" value="ECO:0007669"/>
    <property type="project" value="UniProtKB-KW"/>
</dbReference>
<dbReference type="Gene3D" id="3.40.50.1820">
    <property type="entry name" value="alpha/beta hydrolase"/>
    <property type="match status" value="1"/>
</dbReference>
<evidence type="ECO:0000256" key="6">
    <source>
        <dbReference type="ARBA" id="ARBA00023180"/>
    </source>
</evidence>
<evidence type="ECO:0000256" key="7">
    <source>
        <dbReference type="SAM" id="Phobius"/>
    </source>
</evidence>
<evidence type="ECO:0000256" key="1">
    <source>
        <dbReference type="ARBA" id="ARBA00009431"/>
    </source>
</evidence>
<comment type="similarity">
    <text evidence="1">Belongs to the peptidase S10 family.</text>
</comment>
<dbReference type="Pfam" id="PF00450">
    <property type="entry name" value="Peptidase_S10"/>
    <property type="match status" value="1"/>
</dbReference>